<dbReference type="EC" id="4.1.2.52" evidence="8"/>
<evidence type="ECO:0000256" key="3">
    <source>
        <dbReference type="ARBA" id="ARBA00022723"/>
    </source>
</evidence>
<evidence type="ECO:0000313" key="9">
    <source>
        <dbReference type="Proteomes" id="UP000565286"/>
    </source>
</evidence>
<accession>A0A7W6G2R8</accession>
<dbReference type="FunFam" id="3.20.20.60:FF:000004">
    <property type="entry name" value="5-keto-4-deoxy-D-glucarate aldolase"/>
    <property type="match status" value="1"/>
</dbReference>
<comment type="similarity">
    <text evidence="2">Belongs to the HpcH/HpaI aldolase family.</text>
</comment>
<name>A0A7W6G2R8_9HYPH</name>
<evidence type="ECO:0000256" key="6">
    <source>
        <dbReference type="ARBA" id="ARBA00045074"/>
    </source>
</evidence>
<dbReference type="PANTHER" id="PTHR30502:SF0">
    <property type="entry name" value="PHOSPHOENOLPYRUVATE CARBOXYLASE FAMILY PROTEIN"/>
    <property type="match status" value="1"/>
</dbReference>
<organism evidence="8 9">
    <name type="scientific">Rhizobium skierniewicense</name>
    <dbReference type="NCBI Taxonomy" id="984260"/>
    <lineage>
        <taxon>Bacteria</taxon>
        <taxon>Pseudomonadati</taxon>
        <taxon>Pseudomonadota</taxon>
        <taxon>Alphaproteobacteria</taxon>
        <taxon>Hyphomicrobiales</taxon>
        <taxon>Rhizobiaceae</taxon>
        <taxon>Rhizobium/Agrobacterium group</taxon>
        <taxon>Rhizobium</taxon>
    </lineage>
</organism>
<dbReference type="GO" id="GO:0005737">
    <property type="term" value="C:cytoplasm"/>
    <property type="evidence" value="ECO:0007669"/>
    <property type="project" value="UniProtKB-ARBA"/>
</dbReference>
<dbReference type="InterPro" id="IPR040442">
    <property type="entry name" value="Pyrv_kinase-like_dom_sf"/>
</dbReference>
<dbReference type="PANTHER" id="PTHR30502">
    <property type="entry name" value="2-KETO-3-DEOXY-L-RHAMNONATE ALDOLASE"/>
    <property type="match status" value="1"/>
</dbReference>
<protein>
    <submittedName>
        <fullName evidence="8">4-hydroxy-2-oxoheptanedioate aldolase</fullName>
        <ecNumber evidence="8">4.1.2.52</ecNumber>
    </submittedName>
</protein>
<evidence type="ECO:0000313" key="8">
    <source>
        <dbReference type="EMBL" id="MBB3947107.1"/>
    </source>
</evidence>
<evidence type="ECO:0000256" key="2">
    <source>
        <dbReference type="ARBA" id="ARBA00005568"/>
    </source>
</evidence>
<dbReference type="SUPFAM" id="SSF51621">
    <property type="entry name" value="Phosphoenolpyruvate/pyruvate domain"/>
    <property type="match status" value="1"/>
</dbReference>
<dbReference type="Pfam" id="PF03328">
    <property type="entry name" value="HpcH_HpaI"/>
    <property type="match status" value="1"/>
</dbReference>
<evidence type="ECO:0000256" key="1">
    <source>
        <dbReference type="ARBA" id="ARBA00001968"/>
    </source>
</evidence>
<feature type="domain" description="HpcH/HpaI aldolase/citrate lyase" evidence="7">
    <location>
        <begin position="18"/>
        <end position="244"/>
    </location>
</feature>
<dbReference type="Proteomes" id="UP000565286">
    <property type="component" value="Unassembled WGS sequence"/>
</dbReference>
<gene>
    <name evidence="8" type="ORF">GGQ73_003073</name>
</gene>
<dbReference type="GO" id="GO:0046872">
    <property type="term" value="F:metal ion binding"/>
    <property type="evidence" value="ECO:0007669"/>
    <property type="project" value="UniProtKB-KW"/>
</dbReference>
<evidence type="ECO:0000256" key="4">
    <source>
        <dbReference type="ARBA" id="ARBA00023239"/>
    </source>
</evidence>
<dbReference type="InterPro" id="IPR050251">
    <property type="entry name" value="HpcH-HpaI_aldolase"/>
</dbReference>
<keyword evidence="5" id="KW-0670">Pyruvate</keyword>
<dbReference type="InterPro" id="IPR005000">
    <property type="entry name" value="Aldolase/citrate-lyase_domain"/>
</dbReference>
<comment type="caution">
    <text evidence="8">The sequence shown here is derived from an EMBL/GenBank/DDBJ whole genome shotgun (WGS) entry which is preliminary data.</text>
</comment>
<dbReference type="GO" id="GO:0016832">
    <property type="term" value="F:aldehyde-lyase activity"/>
    <property type="evidence" value="ECO:0007669"/>
    <property type="project" value="TreeGrafter"/>
</dbReference>
<evidence type="ECO:0000256" key="5">
    <source>
        <dbReference type="ARBA" id="ARBA00023317"/>
    </source>
</evidence>
<reference evidence="8 9" key="1">
    <citation type="submission" date="2020-08" db="EMBL/GenBank/DDBJ databases">
        <title>Genomic Encyclopedia of Type Strains, Phase IV (KMG-IV): sequencing the most valuable type-strain genomes for metagenomic binning, comparative biology and taxonomic classification.</title>
        <authorList>
            <person name="Goeker M."/>
        </authorList>
    </citation>
    <scope>NUCLEOTIDE SEQUENCE [LARGE SCALE GENOMIC DNA]</scope>
    <source>
        <strain evidence="8 9">DSM 26438</strain>
    </source>
</reference>
<keyword evidence="3" id="KW-0479">Metal-binding</keyword>
<keyword evidence="9" id="KW-1185">Reference proteome</keyword>
<keyword evidence="4 8" id="KW-0456">Lyase</keyword>
<dbReference type="EMBL" id="JACIDV010000009">
    <property type="protein sequence ID" value="MBB3947107.1"/>
    <property type="molecule type" value="Genomic_DNA"/>
</dbReference>
<dbReference type="Gene3D" id="3.20.20.60">
    <property type="entry name" value="Phosphoenolpyruvate-binding domains"/>
    <property type="match status" value="1"/>
</dbReference>
<dbReference type="AlphaFoldDB" id="A0A7W6G2R8"/>
<dbReference type="InterPro" id="IPR015813">
    <property type="entry name" value="Pyrv/PenolPyrv_kinase-like_dom"/>
</dbReference>
<comment type="catalytic activity">
    <reaction evidence="6">
        <text>D-glyceraldehyde + pyruvate = 2-dehydro-3-deoxy-L-galactonate</text>
        <dbReference type="Rhea" id="RHEA:80055"/>
        <dbReference type="ChEBI" id="CHEBI:15361"/>
        <dbReference type="ChEBI" id="CHEBI:17378"/>
        <dbReference type="ChEBI" id="CHEBI:75545"/>
    </reaction>
</comment>
<dbReference type="RefSeq" id="WP_183896996.1">
    <property type="nucleotide sequence ID" value="NZ_JACIDV010000009.1"/>
</dbReference>
<sequence>MPVPENRFKTAIHQGRQQIGLWLDMGEAITAEIAGTAGFDWLVIDGEHGPNDLRSIIDQLRALATSSAEPVVRIPTGESWMIKQLLDAGARTLLVPMVDSAAQAKALVSAMHYPPRGIRGMGAVVARASGFNTIENYAETAAEGLCLLVQVETRAAIADLDNILDVEGVDGIFIGPADLAADMGYLGRIDEPEVQDTIESAIRKIVGAGKAAGILTFNEAFNQRYIELGASFVAVGADVTEFSSALKSLANRYKGGASHEPSSY</sequence>
<evidence type="ECO:0000259" key="7">
    <source>
        <dbReference type="Pfam" id="PF03328"/>
    </source>
</evidence>
<comment type="cofactor">
    <cofactor evidence="1">
        <name>a divalent metal cation</name>
        <dbReference type="ChEBI" id="CHEBI:60240"/>
    </cofactor>
</comment>
<proteinExistence type="inferred from homology"/>